<accession>A0A481ZCD3</accession>
<evidence type="ECO:0000313" key="1">
    <source>
        <dbReference type="EMBL" id="QBK93548.1"/>
    </source>
</evidence>
<dbReference type="EMBL" id="MK500598">
    <property type="protein sequence ID" value="QBK93548.1"/>
    <property type="molecule type" value="Genomic_DNA"/>
</dbReference>
<proteinExistence type="predicted"/>
<gene>
    <name evidence="1" type="ORF">LCPAC404_02520</name>
</gene>
<protein>
    <submittedName>
        <fullName evidence="1">Uncharacterized protein</fullName>
    </submittedName>
</protein>
<name>A0A481ZCD3_9VIRU</name>
<reference evidence="1" key="1">
    <citation type="journal article" date="2019" name="MBio">
        <title>Virus Genomes from Deep Sea Sediments Expand the Ocean Megavirome and Support Independent Origins of Viral Gigantism.</title>
        <authorList>
            <person name="Backstrom D."/>
            <person name="Yutin N."/>
            <person name="Jorgensen S.L."/>
            <person name="Dharamshi J."/>
            <person name="Homa F."/>
            <person name="Zaremba-Niedwiedzka K."/>
            <person name="Spang A."/>
            <person name="Wolf Y.I."/>
            <person name="Koonin E.V."/>
            <person name="Ettema T.J."/>
        </authorList>
    </citation>
    <scope>NUCLEOTIDE SEQUENCE</scope>
</reference>
<sequence>MVDERKVDRKQLGRIAAVEINDRYSNENDKDATMIADVCDYFNINAVIYENDFSLQTLYTPYSGLTDRTIIINKLEDGDQSHYELIIAEMKGKLRTVFKTEELLIRRLLDDLFL</sequence>
<organism evidence="1">
    <name type="scientific">Pithovirus LCPAC404</name>
    <dbReference type="NCBI Taxonomy" id="2506597"/>
    <lineage>
        <taxon>Viruses</taxon>
        <taxon>Pithoviruses</taxon>
    </lineage>
</organism>